<keyword evidence="2" id="KW-0496">Mitochondrion</keyword>
<sequence length="50" mass="5835">MPQMAPMPWILLMMTTILILFSMSTIIFFSLKTPQIKLLKTLTSTFSIKW</sequence>
<geneLocation type="mitochondrion" evidence="2"/>
<name>A0A8F2E5T2_9HEMI</name>
<protein>
    <submittedName>
        <fullName evidence="2">ATP synthase F0 subunit 8</fullName>
    </submittedName>
</protein>
<evidence type="ECO:0000313" key="2">
    <source>
        <dbReference type="EMBL" id="QWT29505.1"/>
    </source>
</evidence>
<organism evidence="2">
    <name type="scientific">Cyamophila willieti</name>
    <dbReference type="NCBI Taxonomy" id="2604842"/>
    <lineage>
        <taxon>Eukaryota</taxon>
        <taxon>Metazoa</taxon>
        <taxon>Ecdysozoa</taxon>
        <taxon>Arthropoda</taxon>
        <taxon>Hexapoda</taxon>
        <taxon>Insecta</taxon>
        <taxon>Pterygota</taxon>
        <taxon>Neoptera</taxon>
        <taxon>Paraneoptera</taxon>
        <taxon>Hemiptera</taxon>
        <taxon>Sternorrhyncha</taxon>
        <taxon>Psylloidea</taxon>
        <taxon>Psyllidae</taxon>
        <taxon>Psyllinae</taxon>
        <taxon>Cyamophila</taxon>
    </lineage>
</organism>
<gene>
    <name evidence="2" type="primary">ATP8</name>
</gene>
<evidence type="ECO:0000256" key="1">
    <source>
        <dbReference type="SAM" id="Phobius"/>
    </source>
</evidence>
<reference evidence="2" key="2">
    <citation type="submission" date="2019-08" db="EMBL/GenBank/DDBJ databases">
        <authorList>
            <person name="Song X.M."/>
            <person name="Wang X.P."/>
        </authorList>
    </citation>
    <scope>NUCLEOTIDE SEQUENCE</scope>
    <source>
        <strain evidence="2">HMS1-1</strain>
    </source>
</reference>
<dbReference type="AlphaFoldDB" id="A0A8F2E5T2"/>
<reference evidence="2" key="1">
    <citation type="journal article" date="2019" name="Mitochondrial DNA Part B Resour">
        <title>The complete mitochondrial genome of Cyamophila willieti (Wu) (Hemiptera: Psyllidae).</title>
        <authorList>
            <person name="Song X."/>
            <person name="He Y."/>
            <person name="Wang X."/>
            <person name="Gu X."/>
        </authorList>
    </citation>
    <scope>NUCLEOTIDE SEQUENCE</scope>
    <source>
        <strain evidence="2">HMS1-1</strain>
    </source>
</reference>
<accession>A0A8F2E5T2</accession>
<keyword evidence="1" id="KW-0472">Membrane</keyword>
<feature type="transmembrane region" description="Helical" evidence="1">
    <location>
        <begin position="6"/>
        <end position="31"/>
    </location>
</feature>
<proteinExistence type="predicted"/>
<keyword evidence="1" id="KW-1133">Transmembrane helix</keyword>
<dbReference type="EMBL" id="MN364946">
    <property type="protein sequence ID" value="QWT29505.1"/>
    <property type="molecule type" value="Genomic_DNA"/>
</dbReference>
<keyword evidence="1" id="KW-0812">Transmembrane</keyword>